<dbReference type="InterPro" id="IPR011008">
    <property type="entry name" value="Dimeric_a/b-barrel"/>
</dbReference>
<dbReference type="RefSeq" id="WP_253963129.1">
    <property type="nucleotide sequence ID" value="NZ_JALHBS010000019.1"/>
</dbReference>
<dbReference type="GO" id="GO:0043200">
    <property type="term" value="P:response to amino acid"/>
    <property type="evidence" value="ECO:0007669"/>
    <property type="project" value="TreeGrafter"/>
</dbReference>
<dbReference type="PROSITE" id="PS50956">
    <property type="entry name" value="HTH_ASNC_2"/>
    <property type="match status" value="1"/>
</dbReference>
<dbReference type="GO" id="GO:0043565">
    <property type="term" value="F:sequence-specific DNA binding"/>
    <property type="evidence" value="ECO:0007669"/>
    <property type="project" value="InterPro"/>
</dbReference>
<dbReference type="Proteomes" id="UP001155220">
    <property type="component" value="Unassembled WGS sequence"/>
</dbReference>
<dbReference type="PANTHER" id="PTHR30154:SF34">
    <property type="entry name" value="TRANSCRIPTIONAL REGULATOR AZLB"/>
    <property type="match status" value="1"/>
</dbReference>
<dbReference type="InterPro" id="IPR036388">
    <property type="entry name" value="WH-like_DNA-bd_sf"/>
</dbReference>
<dbReference type="SMART" id="SM00344">
    <property type="entry name" value="HTH_ASNC"/>
    <property type="match status" value="1"/>
</dbReference>
<keyword evidence="3" id="KW-0804">Transcription</keyword>
<keyword evidence="6" id="KW-1185">Reference proteome</keyword>
<dbReference type="SUPFAM" id="SSF46785">
    <property type="entry name" value="Winged helix' DNA-binding domain"/>
    <property type="match status" value="1"/>
</dbReference>
<dbReference type="InterPro" id="IPR000485">
    <property type="entry name" value="AsnC-type_HTH_dom"/>
</dbReference>
<dbReference type="PRINTS" id="PR00033">
    <property type="entry name" value="HTHASNC"/>
</dbReference>
<dbReference type="InterPro" id="IPR019887">
    <property type="entry name" value="Tscrpt_reg_AsnC/Lrp_C"/>
</dbReference>
<name>A0A9X2HC69_9HYPH</name>
<dbReference type="Pfam" id="PF13404">
    <property type="entry name" value="HTH_AsnC-type"/>
    <property type="match status" value="1"/>
</dbReference>
<gene>
    <name evidence="5" type="ORF">MJ956_03710</name>
</gene>
<keyword evidence="2" id="KW-0238">DNA-binding</keyword>
<reference evidence="5" key="1">
    <citation type="submission" date="2022-03" db="EMBL/GenBank/DDBJ databases">
        <title>Aurantimonas Liuensis sp. Nov., isolated from the hadal seawater of the Mariana Trench.</title>
        <authorList>
            <person name="Liu R."/>
        </authorList>
    </citation>
    <scope>NUCLEOTIDE SEQUENCE</scope>
    <source>
        <strain evidence="5">LRZ36</strain>
    </source>
</reference>
<comment type="caution">
    <text evidence="5">The sequence shown here is derived from an EMBL/GenBank/DDBJ whole genome shotgun (WGS) entry which is preliminary data.</text>
</comment>
<evidence type="ECO:0000313" key="5">
    <source>
        <dbReference type="EMBL" id="MCP3054254.1"/>
    </source>
</evidence>
<evidence type="ECO:0000259" key="4">
    <source>
        <dbReference type="PROSITE" id="PS50956"/>
    </source>
</evidence>
<dbReference type="EMBL" id="JALHBS010000019">
    <property type="protein sequence ID" value="MCP3054254.1"/>
    <property type="molecule type" value="Genomic_DNA"/>
</dbReference>
<accession>A0A9X2HC69</accession>
<evidence type="ECO:0000256" key="1">
    <source>
        <dbReference type="ARBA" id="ARBA00023015"/>
    </source>
</evidence>
<protein>
    <submittedName>
        <fullName evidence="5">Lrp/AsnC family transcriptional regulator</fullName>
    </submittedName>
</protein>
<proteinExistence type="predicted"/>
<dbReference type="AlphaFoldDB" id="A0A9X2HC69"/>
<dbReference type="Pfam" id="PF01037">
    <property type="entry name" value="AsnC_trans_reg"/>
    <property type="match status" value="1"/>
</dbReference>
<evidence type="ECO:0000313" key="6">
    <source>
        <dbReference type="Proteomes" id="UP001155220"/>
    </source>
</evidence>
<dbReference type="GO" id="GO:0005829">
    <property type="term" value="C:cytosol"/>
    <property type="evidence" value="ECO:0007669"/>
    <property type="project" value="TreeGrafter"/>
</dbReference>
<evidence type="ECO:0000256" key="3">
    <source>
        <dbReference type="ARBA" id="ARBA00023163"/>
    </source>
</evidence>
<dbReference type="PANTHER" id="PTHR30154">
    <property type="entry name" value="LEUCINE-RESPONSIVE REGULATORY PROTEIN"/>
    <property type="match status" value="1"/>
</dbReference>
<dbReference type="InterPro" id="IPR019888">
    <property type="entry name" value="Tscrpt_reg_AsnC-like"/>
</dbReference>
<dbReference type="Gene3D" id="3.30.70.920">
    <property type="match status" value="1"/>
</dbReference>
<dbReference type="SUPFAM" id="SSF54909">
    <property type="entry name" value="Dimeric alpha+beta barrel"/>
    <property type="match status" value="1"/>
</dbReference>
<evidence type="ECO:0000256" key="2">
    <source>
        <dbReference type="ARBA" id="ARBA00023125"/>
    </source>
</evidence>
<keyword evidence="1" id="KW-0805">Transcription regulation</keyword>
<sequence>MDDIDRRLVGALRRNARMAISDLAAELGVARATIRSRMDRLVANGEILGFTVVLKGDASDRPVRGITLIEIEGKGNERIVSRLRGFPEIQTIHSTNGRWDLIIEFGTETLADLDEALKRLRLIDGIVASETSLYLATQRSSRASARRRDETIATGQALKPAT</sequence>
<dbReference type="Gene3D" id="1.10.10.10">
    <property type="entry name" value="Winged helix-like DNA-binding domain superfamily/Winged helix DNA-binding domain"/>
    <property type="match status" value="1"/>
</dbReference>
<organism evidence="5 6">
    <name type="scientific">Aurantimonas marianensis</name>
    <dbReference type="NCBI Taxonomy" id="2920428"/>
    <lineage>
        <taxon>Bacteria</taxon>
        <taxon>Pseudomonadati</taxon>
        <taxon>Pseudomonadota</taxon>
        <taxon>Alphaproteobacteria</taxon>
        <taxon>Hyphomicrobiales</taxon>
        <taxon>Aurantimonadaceae</taxon>
        <taxon>Aurantimonas</taxon>
    </lineage>
</organism>
<dbReference type="InterPro" id="IPR036390">
    <property type="entry name" value="WH_DNA-bd_sf"/>
</dbReference>
<feature type="domain" description="HTH asnC-type" evidence="4">
    <location>
        <begin position="1"/>
        <end position="67"/>
    </location>
</feature>